<accession>X1TE31</accession>
<name>X1TE31_9ZZZZ</name>
<comment type="caution">
    <text evidence="1">The sequence shown here is derived from an EMBL/GenBank/DDBJ whole genome shotgun (WGS) entry which is preliminary data.</text>
</comment>
<evidence type="ECO:0000313" key="1">
    <source>
        <dbReference type="EMBL" id="GAJ03553.1"/>
    </source>
</evidence>
<dbReference type="AlphaFoldDB" id="X1TE31"/>
<sequence length="61" mass="6655">MIYEVAFHIPGTVKINVDSPEEAKEMVEAMDAAGLAPFLESTVVDNIRGLPPEEAARAQRE</sequence>
<proteinExistence type="predicted"/>
<gene>
    <name evidence="1" type="ORF">S12H4_50069</name>
</gene>
<dbReference type="EMBL" id="BARW01031485">
    <property type="protein sequence ID" value="GAJ03553.1"/>
    <property type="molecule type" value="Genomic_DNA"/>
</dbReference>
<organism evidence="1">
    <name type="scientific">marine sediment metagenome</name>
    <dbReference type="NCBI Taxonomy" id="412755"/>
    <lineage>
        <taxon>unclassified sequences</taxon>
        <taxon>metagenomes</taxon>
        <taxon>ecological metagenomes</taxon>
    </lineage>
</organism>
<reference evidence="1" key="1">
    <citation type="journal article" date="2014" name="Front. Microbiol.">
        <title>High frequency of phylogenetically diverse reductive dehalogenase-homologous genes in deep subseafloor sedimentary metagenomes.</title>
        <authorList>
            <person name="Kawai M."/>
            <person name="Futagami T."/>
            <person name="Toyoda A."/>
            <person name="Takaki Y."/>
            <person name="Nishi S."/>
            <person name="Hori S."/>
            <person name="Arai W."/>
            <person name="Tsubouchi T."/>
            <person name="Morono Y."/>
            <person name="Uchiyama I."/>
            <person name="Ito T."/>
            <person name="Fujiyama A."/>
            <person name="Inagaki F."/>
            <person name="Takami H."/>
        </authorList>
    </citation>
    <scope>NUCLEOTIDE SEQUENCE</scope>
    <source>
        <strain evidence="1">Expedition CK06-06</strain>
    </source>
</reference>
<protein>
    <submittedName>
        <fullName evidence="1">Uncharacterized protein</fullName>
    </submittedName>
</protein>